<gene>
    <name evidence="1" type="ORF">C8F04DRAFT_1255063</name>
</gene>
<evidence type="ECO:0000313" key="2">
    <source>
        <dbReference type="Proteomes" id="UP001218188"/>
    </source>
</evidence>
<evidence type="ECO:0000313" key="1">
    <source>
        <dbReference type="EMBL" id="KAJ7039358.1"/>
    </source>
</evidence>
<keyword evidence="2" id="KW-1185">Reference proteome</keyword>
<reference evidence="1" key="1">
    <citation type="submission" date="2023-03" db="EMBL/GenBank/DDBJ databases">
        <title>Massive genome expansion in bonnet fungi (Mycena s.s.) driven by repeated elements and novel gene families across ecological guilds.</title>
        <authorList>
            <consortium name="Lawrence Berkeley National Laboratory"/>
            <person name="Harder C.B."/>
            <person name="Miyauchi S."/>
            <person name="Viragh M."/>
            <person name="Kuo A."/>
            <person name="Thoen E."/>
            <person name="Andreopoulos B."/>
            <person name="Lu D."/>
            <person name="Skrede I."/>
            <person name="Drula E."/>
            <person name="Henrissat B."/>
            <person name="Morin E."/>
            <person name="Kohler A."/>
            <person name="Barry K."/>
            <person name="LaButti K."/>
            <person name="Morin E."/>
            <person name="Salamov A."/>
            <person name="Lipzen A."/>
            <person name="Mereny Z."/>
            <person name="Hegedus B."/>
            <person name="Baldrian P."/>
            <person name="Stursova M."/>
            <person name="Weitz H."/>
            <person name="Taylor A."/>
            <person name="Grigoriev I.V."/>
            <person name="Nagy L.G."/>
            <person name="Martin F."/>
            <person name="Kauserud H."/>
        </authorList>
    </citation>
    <scope>NUCLEOTIDE SEQUENCE</scope>
    <source>
        <strain evidence="1">CBHHK200</strain>
    </source>
</reference>
<name>A0AAD6T4M5_9AGAR</name>
<proteinExistence type="predicted"/>
<dbReference type="Proteomes" id="UP001218188">
    <property type="component" value="Unassembled WGS sequence"/>
</dbReference>
<organism evidence="1 2">
    <name type="scientific">Mycena alexandri</name>
    <dbReference type="NCBI Taxonomy" id="1745969"/>
    <lineage>
        <taxon>Eukaryota</taxon>
        <taxon>Fungi</taxon>
        <taxon>Dikarya</taxon>
        <taxon>Basidiomycota</taxon>
        <taxon>Agaricomycotina</taxon>
        <taxon>Agaricomycetes</taxon>
        <taxon>Agaricomycetidae</taxon>
        <taxon>Agaricales</taxon>
        <taxon>Marasmiineae</taxon>
        <taxon>Mycenaceae</taxon>
        <taxon>Mycena</taxon>
    </lineage>
</organism>
<sequence length="246" mass="27190">MSLATFNCLAVLENPRVPDDSKRKTFIVDAQIYLNGSLPALVACLKWYNAEDFVFPDVPGTYSLWIQAANMMDAVVHYSTSLETKDYQFAGDILDLIYLGPPEDVSPFHRAIAHICGPVSKPNEHDGTFEIKAEQYISALKVPGTIQFKVVIPNIPRYSKRKPVPAANSRALITGRITDVECVLDAEEKPLSVKHFVLEMDSVVFLGSGKGAGPVETPVMKPVFKTEGGTPSRLKFNFTKQLQTLM</sequence>
<dbReference type="EMBL" id="JARJCM010000027">
    <property type="protein sequence ID" value="KAJ7039358.1"/>
    <property type="molecule type" value="Genomic_DNA"/>
</dbReference>
<dbReference type="AlphaFoldDB" id="A0AAD6T4M5"/>
<protein>
    <submittedName>
        <fullName evidence="1">Uncharacterized protein</fullName>
    </submittedName>
</protein>
<accession>A0AAD6T4M5</accession>
<comment type="caution">
    <text evidence="1">The sequence shown here is derived from an EMBL/GenBank/DDBJ whole genome shotgun (WGS) entry which is preliminary data.</text>
</comment>